<dbReference type="AlphaFoldDB" id="A0A6J7NFF1"/>
<dbReference type="InterPro" id="IPR036412">
    <property type="entry name" value="HAD-like_sf"/>
</dbReference>
<dbReference type="InterPro" id="IPR023198">
    <property type="entry name" value="PGP-like_dom2"/>
</dbReference>
<dbReference type="SFLD" id="SFLDG01129">
    <property type="entry name" value="C1.5:_HAD__Beta-PGM__Phosphata"/>
    <property type="match status" value="1"/>
</dbReference>
<dbReference type="PANTHER" id="PTHR46191:SF2">
    <property type="entry name" value="HALOACID DEHALOGENASE-LIKE HYDROLASE DOMAIN-CONTAINING PROTEIN 3"/>
    <property type="match status" value="1"/>
</dbReference>
<reference evidence="2" key="1">
    <citation type="submission" date="2020-05" db="EMBL/GenBank/DDBJ databases">
        <authorList>
            <person name="Chiriac C."/>
            <person name="Salcher M."/>
            <person name="Ghai R."/>
            <person name="Kavagutti S V."/>
        </authorList>
    </citation>
    <scope>NUCLEOTIDE SEQUENCE</scope>
</reference>
<dbReference type="NCBIfam" id="TIGR01509">
    <property type="entry name" value="HAD-SF-IA-v3"/>
    <property type="match status" value="1"/>
</dbReference>
<dbReference type="Pfam" id="PF00702">
    <property type="entry name" value="Hydrolase"/>
    <property type="match status" value="1"/>
</dbReference>
<sequence length="240" mass="26856">MSYSCVLFDFYGTLARATEWMSVDVVLAEHGVELTDDVRKKWWDNGLDGADHSEHSETREHYVEWQRGRLLGVLAETDLHPGEYEIVVEKLRNGNESRVLEAYDETSEVLATLRDRGVTLAICSNWDWDLNEAVAEAGLTDAVDTVVSSAWAGARKPHPRIFDYTLEKVGVSSENVVFVGDTWGPDVIGPQSAGMTPVYLRRDGHWPDDTAPTQLDPDARSHEGVIISPDLRVVLDLFDE</sequence>
<dbReference type="Gene3D" id="1.10.150.240">
    <property type="entry name" value="Putative phosphatase, domain 2"/>
    <property type="match status" value="1"/>
</dbReference>
<dbReference type="InterPro" id="IPR051828">
    <property type="entry name" value="HAD-like_hydrolase_domain"/>
</dbReference>
<accession>A0A6J7NFF1</accession>
<dbReference type="EMBL" id="CAFBOF010000068">
    <property type="protein sequence ID" value="CAB4989512.1"/>
    <property type="molecule type" value="Genomic_DNA"/>
</dbReference>
<dbReference type="Gene3D" id="3.40.50.1000">
    <property type="entry name" value="HAD superfamily/HAD-like"/>
    <property type="match status" value="1"/>
</dbReference>
<dbReference type="EMBL" id="CAEZYK010000159">
    <property type="protein sequence ID" value="CAB4737633.1"/>
    <property type="molecule type" value="Genomic_DNA"/>
</dbReference>
<dbReference type="PANTHER" id="PTHR46191">
    <property type="match status" value="1"/>
</dbReference>
<dbReference type="InterPro" id="IPR023214">
    <property type="entry name" value="HAD_sf"/>
</dbReference>
<name>A0A6J7NFF1_9ZZZZ</name>
<dbReference type="SUPFAM" id="SSF56784">
    <property type="entry name" value="HAD-like"/>
    <property type="match status" value="1"/>
</dbReference>
<evidence type="ECO:0000313" key="2">
    <source>
        <dbReference type="EMBL" id="CAB4989512.1"/>
    </source>
</evidence>
<dbReference type="InterPro" id="IPR006439">
    <property type="entry name" value="HAD-SF_hydro_IA"/>
</dbReference>
<organism evidence="2">
    <name type="scientific">freshwater metagenome</name>
    <dbReference type="NCBI Taxonomy" id="449393"/>
    <lineage>
        <taxon>unclassified sequences</taxon>
        <taxon>metagenomes</taxon>
        <taxon>ecological metagenomes</taxon>
    </lineage>
</organism>
<protein>
    <submittedName>
        <fullName evidence="2">Unannotated protein</fullName>
    </submittedName>
</protein>
<dbReference type="SFLD" id="SFLDS00003">
    <property type="entry name" value="Haloacid_Dehalogenase"/>
    <property type="match status" value="1"/>
</dbReference>
<proteinExistence type="predicted"/>
<evidence type="ECO:0000313" key="1">
    <source>
        <dbReference type="EMBL" id="CAB4737633.1"/>
    </source>
</evidence>
<dbReference type="NCBIfam" id="TIGR01549">
    <property type="entry name" value="HAD-SF-IA-v1"/>
    <property type="match status" value="1"/>
</dbReference>
<gene>
    <name evidence="1" type="ORF">UFOPK2683_01679</name>
    <name evidence="2" type="ORF">UFOPK3897_01649</name>
</gene>
<dbReference type="PRINTS" id="PR00413">
    <property type="entry name" value="HADHALOGNASE"/>
</dbReference>